<evidence type="ECO:0000313" key="1">
    <source>
        <dbReference type="EMBL" id="MBX5025509.1"/>
    </source>
</evidence>
<dbReference type="SUPFAM" id="SSF53254">
    <property type="entry name" value="Phosphoglycerate mutase-like"/>
    <property type="match status" value="1"/>
</dbReference>
<protein>
    <submittedName>
        <fullName evidence="1">Histidine phosphatase family protein</fullName>
    </submittedName>
</protein>
<dbReference type="InterPro" id="IPR013078">
    <property type="entry name" value="His_Pase_superF_clade-1"/>
</dbReference>
<accession>A0A9Q3MGL9</accession>
<dbReference type="InterPro" id="IPR029033">
    <property type="entry name" value="His_PPase_superfam"/>
</dbReference>
<sequence length="179" mass="19833">MTLNHMLPKHRLILLRHAKSAWPDGVADRERPLADRGRKAAPVIGTYMLREKLIPDLALVSPARRAQETWKLVRRALSKKVSEVETADIYEVSAERMLDVIRAVEPGIRTLLVVGHNPGMENAASLIVADGDVDAVRRMRQKFPTAGLAVIDLDLGGWHEIATGTGYLERFVTPRSLGS</sequence>
<dbReference type="Gene3D" id="3.40.50.1240">
    <property type="entry name" value="Phosphoglycerate mutase-like"/>
    <property type="match status" value="1"/>
</dbReference>
<organism evidence="1 3">
    <name type="scientific">Rhizobium lentis</name>
    <dbReference type="NCBI Taxonomy" id="1138194"/>
    <lineage>
        <taxon>Bacteria</taxon>
        <taxon>Pseudomonadati</taxon>
        <taxon>Pseudomonadota</taxon>
        <taxon>Alphaproteobacteria</taxon>
        <taxon>Hyphomicrobiales</taxon>
        <taxon>Rhizobiaceae</taxon>
        <taxon>Rhizobium/Agrobacterium group</taxon>
        <taxon>Rhizobium</taxon>
    </lineage>
</organism>
<dbReference type="RefSeq" id="WP_207244806.1">
    <property type="nucleotide sequence ID" value="NZ_CP071455.1"/>
</dbReference>
<evidence type="ECO:0000313" key="4">
    <source>
        <dbReference type="Proteomes" id="UP000770629"/>
    </source>
</evidence>
<dbReference type="EMBL" id="JABDYF010000018">
    <property type="protein sequence ID" value="MBX5093476.1"/>
    <property type="molecule type" value="Genomic_DNA"/>
</dbReference>
<dbReference type="EMBL" id="JABDYC010000009">
    <property type="protein sequence ID" value="MBX5025509.1"/>
    <property type="molecule type" value="Genomic_DNA"/>
</dbReference>
<dbReference type="SMART" id="SM00855">
    <property type="entry name" value="PGAM"/>
    <property type="match status" value="1"/>
</dbReference>
<gene>
    <name evidence="2" type="ORF">HJB60_30645</name>
    <name evidence="1" type="ORF">HJB63_23560</name>
</gene>
<dbReference type="Pfam" id="PF00300">
    <property type="entry name" value="His_Phos_1"/>
    <property type="match status" value="1"/>
</dbReference>
<dbReference type="Proteomes" id="UP000770629">
    <property type="component" value="Unassembled WGS sequence"/>
</dbReference>
<keyword evidence="4" id="KW-1185">Reference proteome</keyword>
<reference evidence="1 4" key="1">
    <citation type="submission" date="2020-04" db="EMBL/GenBank/DDBJ databases">
        <title>Global-level population genomics: horizontal gene transfer, symbiosis and evolution in Rhizobia.</title>
        <authorList>
            <person name="Gai Y."/>
        </authorList>
    </citation>
    <scope>NUCLEOTIDE SEQUENCE</scope>
    <source>
        <strain evidence="2 4">BLR33</strain>
        <strain evidence="1">BLR57</strain>
    </source>
</reference>
<dbReference type="AlphaFoldDB" id="A0A9Q3MGL9"/>
<proteinExistence type="predicted"/>
<dbReference type="Proteomes" id="UP000749740">
    <property type="component" value="Unassembled WGS sequence"/>
</dbReference>
<evidence type="ECO:0000313" key="2">
    <source>
        <dbReference type="EMBL" id="MBX5093476.1"/>
    </source>
</evidence>
<dbReference type="PANTHER" id="PTHR47623">
    <property type="entry name" value="OS09G0287300 PROTEIN"/>
    <property type="match status" value="1"/>
</dbReference>
<dbReference type="PANTHER" id="PTHR47623:SF1">
    <property type="entry name" value="OS09G0287300 PROTEIN"/>
    <property type="match status" value="1"/>
</dbReference>
<comment type="caution">
    <text evidence="1">The sequence shown here is derived from an EMBL/GenBank/DDBJ whole genome shotgun (WGS) entry which is preliminary data.</text>
</comment>
<evidence type="ECO:0000313" key="3">
    <source>
        <dbReference type="Proteomes" id="UP000749740"/>
    </source>
</evidence>
<dbReference type="CDD" id="cd07067">
    <property type="entry name" value="HP_PGM_like"/>
    <property type="match status" value="1"/>
</dbReference>
<dbReference type="GeneID" id="66143092"/>
<name>A0A9Q3MGL9_9HYPH</name>